<feature type="compositionally biased region" description="Basic and acidic residues" evidence="1">
    <location>
        <begin position="993"/>
        <end position="1002"/>
    </location>
</feature>
<feature type="compositionally biased region" description="Basic and acidic residues" evidence="1">
    <location>
        <begin position="1329"/>
        <end position="1341"/>
    </location>
</feature>
<evidence type="ECO:0000313" key="3">
    <source>
        <dbReference type="Proteomes" id="UP001159427"/>
    </source>
</evidence>
<reference evidence="2 3" key="1">
    <citation type="submission" date="2022-05" db="EMBL/GenBank/DDBJ databases">
        <authorList>
            <consortium name="Genoscope - CEA"/>
            <person name="William W."/>
        </authorList>
    </citation>
    <scope>NUCLEOTIDE SEQUENCE [LARGE SCALE GENOMIC DNA]</scope>
</reference>
<name>A0ABN8LJC5_9CNID</name>
<feature type="compositionally biased region" description="Basic residues" evidence="1">
    <location>
        <begin position="303"/>
        <end position="313"/>
    </location>
</feature>
<organism evidence="2 3">
    <name type="scientific">Porites evermanni</name>
    <dbReference type="NCBI Taxonomy" id="104178"/>
    <lineage>
        <taxon>Eukaryota</taxon>
        <taxon>Metazoa</taxon>
        <taxon>Cnidaria</taxon>
        <taxon>Anthozoa</taxon>
        <taxon>Hexacorallia</taxon>
        <taxon>Scleractinia</taxon>
        <taxon>Fungiina</taxon>
        <taxon>Poritidae</taxon>
        <taxon>Porites</taxon>
    </lineage>
</organism>
<dbReference type="InterPro" id="IPR038868">
    <property type="entry name" value="RAP80"/>
</dbReference>
<feature type="compositionally biased region" description="Basic and acidic residues" evidence="1">
    <location>
        <begin position="1093"/>
        <end position="1118"/>
    </location>
</feature>
<feature type="region of interest" description="Disordered" evidence="1">
    <location>
        <begin position="980"/>
        <end position="1205"/>
    </location>
</feature>
<feature type="compositionally biased region" description="Polar residues" evidence="1">
    <location>
        <begin position="564"/>
        <end position="575"/>
    </location>
</feature>
<feature type="compositionally biased region" description="Basic and acidic residues" evidence="1">
    <location>
        <begin position="579"/>
        <end position="593"/>
    </location>
</feature>
<keyword evidence="3" id="KW-1185">Reference proteome</keyword>
<feature type="compositionally biased region" description="Polar residues" evidence="1">
    <location>
        <begin position="38"/>
        <end position="50"/>
    </location>
</feature>
<feature type="region of interest" description="Disordered" evidence="1">
    <location>
        <begin position="648"/>
        <end position="771"/>
    </location>
</feature>
<feature type="compositionally biased region" description="Polar residues" evidence="1">
    <location>
        <begin position="682"/>
        <end position="694"/>
    </location>
</feature>
<feature type="region of interest" description="Disordered" evidence="1">
    <location>
        <begin position="916"/>
        <end position="954"/>
    </location>
</feature>
<evidence type="ECO:0000313" key="2">
    <source>
        <dbReference type="EMBL" id="CAH3015618.1"/>
    </source>
</evidence>
<feature type="compositionally biased region" description="Polar residues" evidence="1">
    <location>
        <begin position="594"/>
        <end position="604"/>
    </location>
</feature>
<gene>
    <name evidence="2" type="ORF">PEVE_00019260</name>
</gene>
<feature type="region of interest" description="Disordered" evidence="1">
    <location>
        <begin position="550"/>
        <end position="613"/>
    </location>
</feature>
<feature type="compositionally biased region" description="Basic residues" evidence="1">
    <location>
        <begin position="1374"/>
        <end position="1393"/>
    </location>
</feature>
<feature type="compositionally biased region" description="Basic and acidic residues" evidence="1">
    <location>
        <begin position="1038"/>
        <end position="1051"/>
    </location>
</feature>
<accession>A0ABN8LJC5</accession>
<feature type="compositionally biased region" description="Basic and acidic residues" evidence="1">
    <location>
        <begin position="353"/>
        <end position="371"/>
    </location>
</feature>
<feature type="region of interest" description="Disordered" evidence="1">
    <location>
        <begin position="119"/>
        <end position="390"/>
    </location>
</feature>
<feature type="compositionally biased region" description="Low complexity" evidence="1">
    <location>
        <begin position="503"/>
        <end position="523"/>
    </location>
</feature>
<feature type="compositionally biased region" description="Basic and acidic residues" evidence="1">
    <location>
        <begin position="324"/>
        <end position="346"/>
    </location>
</feature>
<sequence>MSRNREGQWIQGNFIRSGGAQRSRVEISDDEDDEVTEIKQQSSSDTGCSDRTSRFRIRRQKREAAQEVKFSGDEEINEEWEQLQQVIKLSKLEAEKQEERRKMCGTLQDVMDLQVEIEPLNSSSLKNQNKRNKTAVGNESDQREDSASPELFSTPPEDQGISDNKVEEKVDSDAEFPDSPSLPVNMRSPDAGNSNDRQRKEQPSSTAQPSQQEKDTKRKFKLRRTRQEESSVVNKREKIGGDDDDGDDDDAKVTVLENDKKKPQNENLEVDKNVLHGEKRTLQSVINDDDDDVTDDEDPILCLKKRVSLKRQKLTQFLEDSDSEDVKDVAKRGSKRASDKLSDPIPKRVAGGDFDKEKTRKDESISSKEKQNSSLSSAQPPSVRFSREYKKPKYRPTTLKEIMKAEVYIAPPGFNIPSYTKLIIRMLDRYRKQLHIAQSKVKVRLPWGHPVVAGSNSKTLELRMPGKASVVSFLRGIPQDATGTSVKNNSDSDVSYKRRTLRSSAKLTTQAATSTSTSTTTHETSYKVDSDSDGDEFLKAYLDDVRPKPSVITSSKKASHVTKNESSSASVSADPQNLRPKDDERSYVKKEVSSKSNMGLTNDGKTTKWHAPIKTGDTNISLQNGNSDVLFGTGVILDANTSELQSNTFGASVKSPGKDNNAKKDFKTSESKVKDKKEGTKEVNQPDNQTSKGNAISMEVDENQADNIQPSKRRSILRPLDDDSTDDERDMSQPIIVSLHRTKGDTSVDVDGSSSKEEKGSKLGESVVDADNVALPDSQSILTQSGSQENLGKSILDTLTTENQGVLEPELLSNNSSTEGFTSATKRTVKREGDSLTIDLDSEDSQNARQKRSEAADKAAAAAERRQRLLTRGQPPRDTLSSSSFAASSVNKGDAHKESTVECPLCYRHFSSSEIQAHASDCQGPPSPPRQASYSRTQREMAGTSGVTSPGPRAIYQTLSGERGQLKNLKVFLRRSPLAERKILEKANQPPESGKKNLDFEKNVSPSGQTGKIGKFKGFHQSSAEGSRKHTRTTRAAVRTESESERSGYEREVDEEVCSWLDSSSPEKKRPQRTYAGNTSKPYVDYIPLETSRQSDDDRIIKSSSSKSHEENQTRTDEIESCSSSSDDDDDALMVQYGAQRVSRRQRTGSRKEEKQETDDNELALEQLGGWKKKRPLSSSKSSKPRKSRRLRDSDSEDSDESTILCAMCEERIPKEIYEKHAEEELEERKRTGGAPRKVEVVTAKDPSREGGRSDHRRVGRQEKRDLVVPLQSSGAECSEVDDNDDFDWDAVSDSPIKCFQFTENCTSGVDFQNQFEHLKKEKSGRRRGNQERYKGSDTRRGYGQYDNRGEYGSSGGGSNKKGHYRGSYNKVYGRGRRKKYSGKSRGYRGGKK</sequence>
<dbReference type="PANTHER" id="PTHR15932">
    <property type="entry name" value="UBIQUITIN INTERACTION MOTIF-CONTAINING PROTEIN 1"/>
    <property type="match status" value="1"/>
</dbReference>
<feature type="region of interest" description="Disordered" evidence="1">
    <location>
        <begin position="481"/>
        <end position="531"/>
    </location>
</feature>
<feature type="region of interest" description="Disordered" evidence="1">
    <location>
        <begin position="808"/>
        <end position="898"/>
    </location>
</feature>
<feature type="region of interest" description="Disordered" evidence="1">
    <location>
        <begin position="1"/>
        <end position="54"/>
    </location>
</feature>
<dbReference type="PANTHER" id="PTHR15932:SF2">
    <property type="entry name" value="BRCA1-A COMPLEX SUBUNIT RAP80"/>
    <property type="match status" value="1"/>
</dbReference>
<feature type="compositionally biased region" description="Basic and acidic residues" evidence="1">
    <location>
        <begin position="851"/>
        <end position="867"/>
    </location>
</feature>
<feature type="compositionally biased region" description="Polar residues" evidence="1">
    <location>
        <begin position="481"/>
        <end position="493"/>
    </location>
</feature>
<comment type="caution">
    <text evidence="2">The sequence shown here is derived from an EMBL/GenBank/DDBJ whole genome shotgun (WGS) entry which is preliminary data.</text>
</comment>
<proteinExistence type="predicted"/>
<evidence type="ECO:0000256" key="1">
    <source>
        <dbReference type="SAM" id="MobiDB-lite"/>
    </source>
</evidence>
<feature type="compositionally biased region" description="Acidic residues" evidence="1">
    <location>
        <begin position="287"/>
        <end position="299"/>
    </location>
</feature>
<feature type="compositionally biased region" description="Polar residues" evidence="1">
    <location>
        <begin position="812"/>
        <end position="826"/>
    </location>
</feature>
<feature type="compositionally biased region" description="Basic and acidic residues" evidence="1">
    <location>
        <begin position="257"/>
        <end position="281"/>
    </location>
</feature>
<protein>
    <submittedName>
        <fullName evidence="2">Uncharacterized protein</fullName>
    </submittedName>
</protein>
<feature type="region of interest" description="Disordered" evidence="1">
    <location>
        <begin position="1224"/>
        <end position="1285"/>
    </location>
</feature>
<dbReference type="EMBL" id="CALNXI010000026">
    <property type="protein sequence ID" value="CAH3015618.1"/>
    <property type="molecule type" value="Genomic_DNA"/>
</dbReference>
<dbReference type="Proteomes" id="UP001159427">
    <property type="component" value="Unassembled WGS sequence"/>
</dbReference>
<feature type="compositionally biased region" description="Basic and acidic residues" evidence="1">
    <location>
        <begin position="225"/>
        <end position="241"/>
    </location>
</feature>
<feature type="region of interest" description="Disordered" evidence="1">
    <location>
        <begin position="1319"/>
        <end position="1393"/>
    </location>
</feature>
<feature type="compositionally biased region" description="Basic and acidic residues" evidence="1">
    <location>
        <begin position="656"/>
        <end position="681"/>
    </location>
</feature>